<dbReference type="PANTHER" id="PTHR10622:SF10">
    <property type="entry name" value="HET DOMAIN-CONTAINING PROTEIN"/>
    <property type="match status" value="1"/>
</dbReference>
<protein>
    <submittedName>
        <fullName evidence="3">HET-domain-containing protein</fullName>
    </submittedName>
</protein>
<dbReference type="InterPro" id="IPR010730">
    <property type="entry name" value="HET"/>
</dbReference>
<accession>A0A6A6QL25</accession>
<evidence type="ECO:0000313" key="3">
    <source>
        <dbReference type="EMBL" id="KAF2492952.1"/>
    </source>
</evidence>
<dbReference type="PANTHER" id="PTHR10622">
    <property type="entry name" value="HET DOMAIN-CONTAINING PROTEIN"/>
    <property type="match status" value="1"/>
</dbReference>
<feature type="domain" description="Heterokaryon incompatibility" evidence="2">
    <location>
        <begin position="66"/>
        <end position="161"/>
    </location>
</feature>
<dbReference type="Proteomes" id="UP000799750">
    <property type="component" value="Unassembled WGS sequence"/>
</dbReference>
<dbReference type="EMBL" id="MU004193">
    <property type="protein sequence ID" value="KAF2492952.1"/>
    <property type="molecule type" value="Genomic_DNA"/>
</dbReference>
<feature type="region of interest" description="Disordered" evidence="1">
    <location>
        <begin position="555"/>
        <end position="577"/>
    </location>
</feature>
<evidence type="ECO:0000256" key="1">
    <source>
        <dbReference type="SAM" id="MobiDB-lite"/>
    </source>
</evidence>
<proteinExistence type="predicted"/>
<dbReference type="AlphaFoldDB" id="A0A6A6QL25"/>
<sequence>MLRHHQPDQTLSRPPASRRPPGFLYRFLKVPRQSDSYIPQSSSAMWLLNTDSLTLEFFVPSRVPDYVILSHRWCAQGAEECTFDDMTWATVLSETSPVRKKEGFSKVQGACRLAARDGYAWIWIDSCCIDKSSSAELQESINSMWNYYAQSNICYVYMADVPNSEVGWGESFHRSEWFTRGWTLQELLAPTCVEFYTEDWAPIGTKFERHKEIAEITRIDPDILVRTQDIDLFSAAQRLSWAAHRKVTREEDEAYSLLGLFDVNMPLLYGEGREKAFIRLQEAIYNSTADHTLFLFRYSAHQDDQPLLADSPTRFCERQDCTSCVADVVQCLPSNERYTDFIASTRWYHQAHEQIMTTVTSLRNEISTTLLLLDYHVVADKLKFFDEHDRQSLVRVTHVVVLNHALEKYENGALCLLLRRGPSLEAFRRIKAFPAYLPHLGDFASVMQKTKILICPGPGTLGQNNCANTIFSVADSFLVQTWSAKGGITHSILPVPGQQNTDFEVQTDVRTRNYKNPNLAAAVSCLIVDPSDSSSVFSVRLICTDKTWSIREVSETKEGKRPRKKRVVLPSTGFADR</sequence>
<organism evidence="3 4">
    <name type="scientific">Lophium mytilinum</name>
    <dbReference type="NCBI Taxonomy" id="390894"/>
    <lineage>
        <taxon>Eukaryota</taxon>
        <taxon>Fungi</taxon>
        <taxon>Dikarya</taxon>
        <taxon>Ascomycota</taxon>
        <taxon>Pezizomycotina</taxon>
        <taxon>Dothideomycetes</taxon>
        <taxon>Pleosporomycetidae</taxon>
        <taxon>Mytilinidiales</taxon>
        <taxon>Mytilinidiaceae</taxon>
        <taxon>Lophium</taxon>
    </lineage>
</organism>
<evidence type="ECO:0000259" key="2">
    <source>
        <dbReference type="Pfam" id="PF06985"/>
    </source>
</evidence>
<name>A0A6A6QL25_9PEZI</name>
<dbReference type="Pfam" id="PF06985">
    <property type="entry name" value="HET"/>
    <property type="match status" value="1"/>
</dbReference>
<reference evidence="3" key="1">
    <citation type="journal article" date="2020" name="Stud. Mycol.">
        <title>101 Dothideomycetes genomes: a test case for predicting lifestyles and emergence of pathogens.</title>
        <authorList>
            <person name="Haridas S."/>
            <person name="Albert R."/>
            <person name="Binder M."/>
            <person name="Bloem J."/>
            <person name="Labutti K."/>
            <person name="Salamov A."/>
            <person name="Andreopoulos B."/>
            <person name="Baker S."/>
            <person name="Barry K."/>
            <person name="Bills G."/>
            <person name="Bluhm B."/>
            <person name="Cannon C."/>
            <person name="Castanera R."/>
            <person name="Culley D."/>
            <person name="Daum C."/>
            <person name="Ezra D."/>
            <person name="Gonzalez J."/>
            <person name="Henrissat B."/>
            <person name="Kuo A."/>
            <person name="Liang C."/>
            <person name="Lipzen A."/>
            <person name="Lutzoni F."/>
            <person name="Magnuson J."/>
            <person name="Mondo S."/>
            <person name="Nolan M."/>
            <person name="Ohm R."/>
            <person name="Pangilinan J."/>
            <person name="Park H.-J."/>
            <person name="Ramirez L."/>
            <person name="Alfaro M."/>
            <person name="Sun H."/>
            <person name="Tritt A."/>
            <person name="Yoshinaga Y."/>
            <person name="Zwiers L.-H."/>
            <person name="Turgeon B."/>
            <person name="Goodwin S."/>
            <person name="Spatafora J."/>
            <person name="Crous P."/>
            <person name="Grigoriev I."/>
        </authorList>
    </citation>
    <scope>NUCLEOTIDE SEQUENCE</scope>
    <source>
        <strain evidence="3">CBS 269.34</strain>
    </source>
</reference>
<evidence type="ECO:0000313" key="4">
    <source>
        <dbReference type="Proteomes" id="UP000799750"/>
    </source>
</evidence>
<gene>
    <name evidence="3" type="ORF">BU16DRAFT_94464</name>
</gene>
<keyword evidence="4" id="KW-1185">Reference proteome</keyword>
<dbReference type="OrthoDB" id="20872at2759"/>